<reference evidence="1" key="3">
    <citation type="submission" date="2015-02" db="UniProtKB">
        <authorList>
            <consortium name="EnsemblProtists"/>
        </authorList>
    </citation>
    <scope>IDENTIFICATION</scope>
    <source>
        <strain evidence="1">DAOM BR144</strain>
    </source>
</reference>
<dbReference type="AlphaFoldDB" id="K3WXV8"/>
<sequence length="131" mass="14748">MQSQTYVRPFPSPLPIECQQQCIFVQGSSQYMDAVYSKFVKNFDKFDLYVRRNIVAVPANVADAVAARYAASKDASATPYAKYNSSILEMHVASSVSLDKPKETEAEHELADLRHQLAMKRSKHSKWSTAN</sequence>
<evidence type="ECO:0000313" key="1">
    <source>
        <dbReference type="EnsemblProtists" id="PYU1_T009806"/>
    </source>
</evidence>
<keyword evidence="2" id="KW-1185">Reference proteome</keyword>
<proteinExistence type="predicted"/>
<accession>K3WXV8</accession>
<organism evidence="1 2">
    <name type="scientific">Globisporangium ultimum (strain ATCC 200006 / CBS 805.95 / DAOM BR144)</name>
    <name type="common">Pythium ultimum</name>
    <dbReference type="NCBI Taxonomy" id="431595"/>
    <lineage>
        <taxon>Eukaryota</taxon>
        <taxon>Sar</taxon>
        <taxon>Stramenopiles</taxon>
        <taxon>Oomycota</taxon>
        <taxon>Peronosporomycetes</taxon>
        <taxon>Pythiales</taxon>
        <taxon>Pythiaceae</taxon>
        <taxon>Globisporangium</taxon>
    </lineage>
</organism>
<evidence type="ECO:0000313" key="2">
    <source>
        <dbReference type="Proteomes" id="UP000019132"/>
    </source>
</evidence>
<dbReference type="EnsemblProtists" id="PYU1_T009806">
    <property type="protein sequence ID" value="PYU1_T009806"/>
    <property type="gene ID" value="PYU1_G009788"/>
</dbReference>
<dbReference type="Pfam" id="PF05859">
    <property type="entry name" value="Mis12"/>
    <property type="match status" value="1"/>
</dbReference>
<reference evidence="2" key="1">
    <citation type="journal article" date="2010" name="Genome Biol.">
        <title>Genome sequence of the necrotrophic plant pathogen Pythium ultimum reveals original pathogenicity mechanisms and effector repertoire.</title>
        <authorList>
            <person name="Levesque C.A."/>
            <person name="Brouwer H."/>
            <person name="Cano L."/>
            <person name="Hamilton J.P."/>
            <person name="Holt C."/>
            <person name="Huitema E."/>
            <person name="Raffaele S."/>
            <person name="Robideau G.P."/>
            <person name="Thines M."/>
            <person name="Win J."/>
            <person name="Zerillo M.M."/>
            <person name="Beakes G.W."/>
            <person name="Boore J.L."/>
            <person name="Busam D."/>
            <person name="Dumas B."/>
            <person name="Ferriera S."/>
            <person name="Fuerstenberg S.I."/>
            <person name="Gachon C.M."/>
            <person name="Gaulin E."/>
            <person name="Govers F."/>
            <person name="Grenville-Briggs L."/>
            <person name="Horner N."/>
            <person name="Hostetler J."/>
            <person name="Jiang R.H."/>
            <person name="Johnson J."/>
            <person name="Krajaejun T."/>
            <person name="Lin H."/>
            <person name="Meijer H.J."/>
            <person name="Moore B."/>
            <person name="Morris P."/>
            <person name="Phuntmart V."/>
            <person name="Puiu D."/>
            <person name="Shetty J."/>
            <person name="Stajich J.E."/>
            <person name="Tripathy S."/>
            <person name="Wawra S."/>
            <person name="van West P."/>
            <person name="Whitty B.R."/>
            <person name="Coutinho P.M."/>
            <person name="Henrissat B."/>
            <person name="Martin F."/>
            <person name="Thomas P.D."/>
            <person name="Tyler B.M."/>
            <person name="De Vries R.P."/>
            <person name="Kamoun S."/>
            <person name="Yandell M."/>
            <person name="Tisserat N."/>
            <person name="Buell C.R."/>
        </authorList>
    </citation>
    <scope>NUCLEOTIDE SEQUENCE</scope>
    <source>
        <strain evidence="2">DAOM:BR144</strain>
    </source>
</reference>
<dbReference type="eggNOG" id="ENOG502S0MV">
    <property type="taxonomic scope" value="Eukaryota"/>
</dbReference>
<dbReference type="VEuPathDB" id="FungiDB:PYU1_G009788"/>
<dbReference type="HOGENOM" id="CLU_1931785_0_0_1"/>
<dbReference type="InParanoid" id="K3WXV8"/>
<dbReference type="EMBL" id="GL376624">
    <property type="status" value="NOT_ANNOTATED_CDS"/>
    <property type="molecule type" value="Genomic_DNA"/>
</dbReference>
<reference evidence="2" key="2">
    <citation type="submission" date="2010-04" db="EMBL/GenBank/DDBJ databases">
        <authorList>
            <person name="Buell R."/>
            <person name="Hamilton J."/>
            <person name="Hostetler J."/>
        </authorList>
    </citation>
    <scope>NUCLEOTIDE SEQUENCE [LARGE SCALE GENOMIC DNA]</scope>
    <source>
        <strain evidence="2">DAOM:BR144</strain>
    </source>
</reference>
<dbReference type="InterPro" id="IPR008685">
    <property type="entry name" value="Centromere_Mis12"/>
</dbReference>
<dbReference type="Proteomes" id="UP000019132">
    <property type="component" value="Unassembled WGS sequence"/>
</dbReference>
<protein>
    <submittedName>
        <fullName evidence="1">Uncharacterized protein</fullName>
    </submittedName>
</protein>
<name>K3WXV8_GLOUD</name>